<dbReference type="GO" id="GO:0034398">
    <property type="term" value="P:telomere tethering at nuclear periphery"/>
    <property type="evidence" value="ECO:0007669"/>
    <property type="project" value="TreeGrafter"/>
</dbReference>
<dbReference type="GO" id="GO:0051028">
    <property type="term" value="P:mRNA transport"/>
    <property type="evidence" value="ECO:0007669"/>
    <property type="project" value="UniProtKB-KW"/>
</dbReference>
<evidence type="ECO:0000313" key="10">
    <source>
        <dbReference type="EMBL" id="CAG8716888.1"/>
    </source>
</evidence>
<gene>
    <name evidence="10" type="ORF">RFULGI_LOCUS11205</name>
</gene>
<dbReference type="OrthoDB" id="3797628at2759"/>
<dbReference type="GO" id="GO:0003723">
    <property type="term" value="F:RNA binding"/>
    <property type="evidence" value="ECO:0007669"/>
    <property type="project" value="TreeGrafter"/>
</dbReference>
<organism evidence="10 11">
    <name type="scientific">Racocetra fulgida</name>
    <dbReference type="NCBI Taxonomy" id="60492"/>
    <lineage>
        <taxon>Eukaryota</taxon>
        <taxon>Fungi</taxon>
        <taxon>Fungi incertae sedis</taxon>
        <taxon>Mucoromycota</taxon>
        <taxon>Glomeromycotina</taxon>
        <taxon>Glomeromycetes</taxon>
        <taxon>Diversisporales</taxon>
        <taxon>Gigasporaceae</taxon>
        <taxon>Racocetra</taxon>
    </lineage>
</organism>
<sequence length="222" mass="22615">VQEQVALDSQIKHRYLELTHRHLLLAALEQGRQLLRARAVLEALAFKIRQRQLLGTSTATPSPPPNGTANPSYTTTSEKDPAGTLNIFHSISAMPAYRNFSFEELRLQDYQLNRKPLATGSNFGGIGSVTPSFGATSTPSAFGAAPSGFGNAFGVKSTQPTQPFAFGGGATATPAAGGGFGAQVGSSQLFGASKPFGAPTGGGFGTATPGAGGGFGSAIGGI</sequence>
<dbReference type="GO" id="GO:0000973">
    <property type="term" value="P:post-transcriptional tethering of RNA polymerase II gene DNA at nuclear periphery"/>
    <property type="evidence" value="ECO:0007669"/>
    <property type="project" value="TreeGrafter"/>
</dbReference>
<evidence type="ECO:0000256" key="6">
    <source>
        <dbReference type="ARBA" id="ARBA00023010"/>
    </source>
</evidence>
<keyword evidence="8" id="KW-0539">Nucleus</keyword>
<dbReference type="InterPro" id="IPR037665">
    <property type="entry name" value="Nucleoporin_S59-like"/>
</dbReference>
<evidence type="ECO:0000256" key="1">
    <source>
        <dbReference type="ARBA" id="ARBA00004567"/>
    </source>
</evidence>
<evidence type="ECO:0000256" key="9">
    <source>
        <dbReference type="SAM" id="MobiDB-lite"/>
    </source>
</evidence>
<accession>A0A9N9N9L6</accession>
<dbReference type="GO" id="GO:0044614">
    <property type="term" value="C:nuclear pore cytoplasmic filaments"/>
    <property type="evidence" value="ECO:0007669"/>
    <property type="project" value="TreeGrafter"/>
</dbReference>
<dbReference type="GO" id="GO:0008139">
    <property type="term" value="F:nuclear localization sequence binding"/>
    <property type="evidence" value="ECO:0007669"/>
    <property type="project" value="TreeGrafter"/>
</dbReference>
<dbReference type="PANTHER" id="PTHR23198">
    <property type="entry name" value="NUCLEOPORIN"/>
    <property type="match status" value="1"/>
</dbReference>
<comment type="similarity">
    <text evidence="2">Belongs to the nucleoporin GLFG family.</text>
</comment>
<feature type="non-terminal residue" evidence="10">
    <location>
        <position position="222"/>
    </location>
</feature>
<keyword evidence="4" id="KW-0509">mRNA transport</keyword>
<evidence type="ECO:0000313" key="11">
    <source>
        <dbReference type="Proteomes" id="UP000789396"/>
    </source>
</evidence>
<dbReference type="GO" id="GO:0006606">
    <property type="term" value="P:protein import into nucleus"/>
    <property type="evidence" value="ECO:0007669"/>
    <property type="project" value="TreeGrafter"/>
</dbReference>
<comment type="caution">
    <text evidence="10">The sequence shown here is derived from an EMBL/GenBank/DDBJ whole genome shotgun (WGS) entry which is preliminary data.</text>
</comment>
<dbReference type="GO" id="GO:0017056">
    <property type="term" value="F:structural constituent of nuclear pore"/>
    <property type="evidence" value="ECO:0007669"/>
    <property type="project" value="TreeGrafter"/>
</dbReference>
<feature type="region of interest" description="Disordered" evidence="9">
    <location>
        <begin position="55"/>
        <end position="80"/>
    </location>
</feature>
<keyword evidence="3" id="KW-0813">Transport</keyword>
<evidence type="ECO:0000256" key="8">
    <source>
        <dbReference type="ARBA" id="ARBA00023242"/>
    </source>
</evidence>
<evidence type="ECO:0000256" key="3">
    <source>
        <dbReference type="ARBA" id="ARBA00022448"/>
    </source>
</evidence>
<dbReference type="FunFam" id="1.10.10.2360:FF:000001">
    <property type="entry name" value="Nuclear pore complex protein Nup98-Nup96"/>
    <property type="match status" value="1"/>
</dbReference>
<protein>
    <submittedName>
        <fullName evidence="10">9969_t:CDS:1</fullName>
    </submittedName>
</protein>
<dbReference type="EMBL" id="CAJVPZ010023818">
    <property type="protein sequence ID" value="CAG8716888.1"/>
    <property type="molecule type" value="Genomic_DNA"/>
</dbReference>
<dbReference type="PANTHER" id="PTHR23198:SF6">
    <property type="entry name" value="NUCLEAR PORE COMPLEX PROTEIN NUP98-NUP96"/>
    <property type="match status" value="1"/>
</dbReference>
<feature type="compositionally biased region" description="Polar residues" evidence="9">
    <location>
        <begin position="67"/>
        <end position="76"/>
    </location>
</feature>
<comment type="subcellular location">
    <subcellularLocation>
        <location evidence="1">Nucleus</location>
        <location evidence="1">Nuclear pore complex</location>
    </subcellularLocation>
</comment>
<reference evidence="10" key="1">
    <citation type="submission" date="2021-06" db="EMBL/GenBank/DDBJ databases">
        <authorList>
            <person name="Kallberg Y."/>
            <person name="Tangrot J."/>
            <person name="Rosling A."/>
        </authorList>
    </citation>
    <scope>NUCLEOTIDE SEQUENCE</scope>
    <source>
        <strain evidence="10">IN212</strain>
    </source>
</reference>
<keyword evidence="5" id="KW-0653">Protein transport</keyword>
<keyword evidence="6" id="KW-0811">Translocation</keyword>
<dbReference type="Gene3D" id="1.10.10.2360">
    <property type="match status" value="1"/>
</dbReference>
<keyword evidence="11" id="KW-1185">Reference proteome</keyword>
<keyword evidence="7" id="KW-0906">Nuclear pore complex</keyword>
<evidence type="ECO:0000256" key="4">
    <source>
        <dbReference type="ARBA" id="ARBA00022816"/>
    </source>
</evidence>
<proteinExistence type="inferred from homology"/>
<dbReference type="AlphaFoldDB" id="A0A9N9N9L6"/>
<dbReference type="Proteomes" id="UP000789396">
    <property type="component" value="Unassembled WGS sequence"/>
</dbReference>
<evidence type="ECO:0000256" key="7">
    <source>
        <dbReference type="ARBA" id="ARBA00023132"/>
    </source>
</evidence>
<dbReference type="GO" id="GO:0006405">
    <property type="term" value="P:RNA export from nucleus"/>
    <property type="evidence" value="ECO:0007669"/>
    <property type="project" value="TreeGrafter"/>
</dbReference>
<evidence type="ECO:0000256" key="5">
    <source>
        <dbReference type="ARBA" id="ARBA00022927"/>
    </source>
</evidence>
<feature type="non-terminal residue" evidence="10">
    <location>
        <position position="1"/>
    </location>
</feature>
<name>A0A9N9N9L6_9GLOM</name>
<evidence type="ECO:0000256" key="2">
    <source>
        <dbReference type="ARBA" id="ARBA00008926"/>
    </source>
</evidence>